<reference evidence="3 4" key="1">
    <citation type="journal article" date="2014" name="World J. Microbiol. Biotechnol.">
        <title>Biodiversity and physiological characteristics of Antarctic and Arctic lichens-associated bacteria.</title>
        <authorList>
            <person name="Lee Y.M."/>
            <person name="Kim E.H."/>
            <person name="Lee H.K."/>
            <person name="Hong S.G."/>
        </authorList>
    </citation>
    <scope>NUCLEOTIDE SEQUENCE [LARGE SCALE GENOMIC DNA]</scope>
    <source>
        <strain evidence="3 4">PAMC 26569</strain>
    </source>
</reference>
<feature type="transmembrane region" description="Helical" evidence="1">
    <location>
        <begin position="149"/>
        <end position="168"/>
    </location>
</feature>
<protein>
    <submittedName>
        <fullName evidence="3">Acyltransferase</fullName>
    </submittedName>
</protein>
<dbReference type="Pfam" id="PF01757">
    <property type="entry name" value="Acyl_transf_3"/>
    <property type="match status" value="1"/>
</dbReference>
<proteinExistence type="predicted"/>
<keyword evidence="1" id="KW-0812">Transmembrane</keyword>
<accession>A0A6M8HXB5</accession>
<feature type="transmembrane region" description="Helical" evidence="1">
    <location>
        <begin position="210"/>
        <end position="228"/>
    </location>
</feature>
<feature type="transmembrane region" description="Helical" evidence="1">
    <location>
        <begin position="81"/>
        <end position="106"/>
    </location>
</feature>
<dbReference type="GO" id="GO:0000271">
    <property type="term" value="P:polysaccharide biosynthetic process"/>
    <property type="evidence" value="ECO:0007669"/>
    <property type="project" value="TreeGrafter"/>
</dbReference>
<feature type="transmembrane region" description="Helical" evidence="1">
    <location>
        <begin position="12"/>
        <end position="30"/>
    </location>
</feature>
<evidence type="ECO:0000256" key="1">
    <source>
        <dbReference type="SAM" id="Phobius"/>
    </source>
</evidence>
<sequence>MPSLTGVRGIAAVWVFLSHFYGLAAWVLAAPSLLHSVFLFNGFRGVDLFFVLSGFILMHVHADQFSSIRRDDLRQFFLARFFRVYPLNTAMLLAMLVVVVLLPGYVATERSWTDPHAAYRAQNLSFPGFVQTLLLVQSWTVLKLGEWNIVSWTLSAEVLGYLLFPAMAWGLMRERSASRCVLYAVLSLVVLTAILFVAHHANNNPTGTFGSIRMIFCFLAGIALNRAYQIAGDRWVPAAVPMTVAACLFLLMTWFVPVLPVLDVFGFAALILGLAYQRGPIDAMLSSKLAISLGRISFSFYLVHFMIIKLVSWSAGEWLAMQSLSVRIAGLCGVVLMCLVAGIVCYRLVEQPSQRLGRKVTAGYRVTIERRGDRKRLALPLGAAGD</sequence>
<dbReference type="GO" id="GO:0016747">
    <property type="term" value="F:acyltransferase activity, transferring groups other than amino-acyl groups"/>
    <property type="evidence" value="ECO:0007669"/>
    <property type="project" value="InterPro"/>
</dbReference>
<dbReference type="InterPro" id="IPR050879">
    <property type="entry name" value="Acyltransferase_3"/>
</dbReference>
<gene>
    <name evidence="3" type="ORF">HN018_16515</name>
</gene>
<dbReference type="KEGG" id="lck:HN018_16515"/>
<dbReference type="GO" id="GO:0016020">
    <property type="term" value="C:membrane"/>
    <property type="evidence" value="ECO:0007669"/>
    <property type="project" value="TreeGrafter"/>
</dbReference>
<name>A0A6M8HXB5_9PROT</name>
<evidence type="ECO:0000313" key="4">
    <source>
        <dbReference type="Proteomes" id="UP000500767"/>
    </source>
</evidence>
<dbReference type="Proteomes" id="UP000500767">
    <property type="component" value="Chromosome"/>
</dbReference>
<keyword evidence="1" id="KW-0472">Membrane</keyword>
<dbReference type="EMBL" id="CP053708">
    <property type="protein sequence ID" value="QKE92731.1"/>
    <property type="molecule type" value="Genomic_DNA"/>
</dbReference>
<dbReference type="PANTHER" id="PTHR23028:SF53">
    <property type="entry name" value="ACYL_TRANSF_3 DOMAIN-CONTAINING PROTEIN"/>
    <property type="match status" value="1"/>
</dbReference>
<dbReference type="AlphaFoldDB" id="A0A6M8HXB5"/>
<feature type="transmembrane region" description="Helical" evidence="1">
    <location>
        <begin position="235"/>
        <end position="255"/>
    </location>
</feature>
<feature type="transmembrane region" description="Helical" evidence="1">
    <location>
        <begin position="328"/>
        <end position="349"/>
    </location>
</feature>
<feature type="transmembrane region" description="Helical" evidence="1">
    <location>
        <begin position="42"/>
        <end position="60"/>
    </location>
</feature>
<feature type="transmembrane region" description="Helical" evidence="1">
    <location>
        <begin position="261"/>
        <end position="277"/>
    </location>
</feature>
<keyword evidence="4" id="KW-1185">Reference proteome</keyword>
<feature type="transmembrane region" description="Helical" evidence="1">
    <location>
        <begin position="180"/>
        <end position="198"/>
    </location>
</feature>
<feature type="domain" description="Acyltransferase 3" evidence="2">
    <location>
        <begin position="3"/>
        <end position="340"/>
    </location>
</feature>
<keyword evidence="1" id="KW-1133">Transmembrane helix</keyword>
<feature type="transmembrane region" description="Helical" evidence="1">
    <location>
        <begin position="289"/>
        <end position="308"/>
    </location>
</feature>
<keyword evidence="3" id="KW-0012">Acyltransferase</keyword>
<keyword evidence="3" id="KW-0808">Transferase</keyword>
<dbReference type="InterPro" id="IPR002656">
    <property type="entry name" value="Acyl_transf_3_dom"/>
</dbReference>
<evidence type="ECO:0000313" key="3">
    <source>
        <dbReference type="EMBL" id="QKE92731.1"/>
    </source>
</evidence>
<evidence type="ECO:0000259" key="2">
    <source>
        <dbReference type="Pfam" id="PF01757"/>
    </source>
</evidence>
<organism evidence="3 4">
    <name type="scientific">Lichenicola cladoniae</name>
    <dbReference type="NCBI Taxonomy" id="1484109"/>
    <lineage>
        <taxon>Bacteria</taxon>
        <taxon>Pseudomonadati</taxon>
        <taxon>Pseudomonadota</taxon>
        <taxon>Alphaproteobacteria</taxon>
        <taxon>Acetobacterales</taxon>
        <taxon>Acetobacteraceae</taxon>
        <taxon>Lichenicola</taxon>
    </lineage>
</organism>
<dbReference type="PANTHER" id="PTHR23028">
    <property type="entry name" value="ACETYLTRANSFERASE"/>
    <property type="match status" value="1"/>
</dbReference>